<dbReference type="Proteomes" id="UP000550609">
    <property type="component" value="Unassembled WGS sequence"/>
</dbReference>
<dbReference type="PROSITE" id="PS51257">
    <property type="entry name" value="PROKAR_LIPOPROTEIN"/>
    <property type="match status" value="1"/>
</dbReference>
<accession>A0A7W3YTW9</accession>
<dbReference type="AlphaFoldDB" id="A0A7W3YTW9"/>
<organism evidence="2 3">
    <name type="scientific">Stenotrophomonas koreensis</name>
    <dbReference type="NCBI Taxonomy" id="266128"/>
    <lineage>
        <taxon>Bacteria</taxon>
        <taxon>Pseudomonadati</taxon>
        <taxon>Pseudomonadota</taxon>
        <taxon>Gammaproteobacteria</taxon>
        <taxon>Lysobacterales</taxon>
        <taxon>Lysobacteraceae</taxon>
        <taxon>Stenotrophomonas</taxon>
    </lineage>
</organism>
<feature type="chain" id="PRO_5030535005" description="Lipoprotein" evidence="1">
    <location>
        <begin position="24"/>
        <end position="207"/>
    </location>
</feature>
<keyword evidence="1" id="KW-0732">Signal</keyword>
<evidence type="ECO:0000313" key="2">
    <source>
        <dbReference type="EMBL" id="MBB1115532.1"/>
    </source>
</evidence>
<dbReference type="RefSeq" id="WP_182621003.1">
    <property type="nucleotide sequence ID" value="NZ_JACIUV010000001.1"/>
</dbReference>
<protein>
    <recommendedName>
        <fullName evidence="4">Lipoprotein</fullName>
    </recommendedName>
</protein>
<evidence type="ECO:0000313" key="3">
    <source>
        <dbReference type="Proteomes" id="UP000550609"/>
    </source>
</evidence>
<name>A0A7W3YTW9_9GAMM</name>
<feature type="signal peptide" evidence="1">
    <location>
        <begin position="1"/>
        <end position="23"/>
    </location>
</feature>
<evidence type="ECO:0008006" key="4">
    <source>
        <dbReference type="Google" id="ProtNLM"/>
    </source>
</evidence>
<evidence type="ECO:0000256" key="1">
    <source>
        <dbReference type="SAM" id="SignalP"/>
    </source>
</evidence>
<comment type="caution">
    <text evidence="2">The sequence shown here is derived from an EMBL/GenBank/DDBJ whole genome shotgun (WGS) entry which is preliminary data.</text>
</comment>
<gene>
    <name evidence="2" type="ORF">H4O09_00430</name>
</gene>
<sequence length="207" mass="23543">MNAFTRHLAAFALALALALPLMAGCQPKPEAKPEVLLSKPIRLDIPDQEVVLEFEASPENIENFQSYIIAIEIDNPTRKPYPFPWDAPPPALLVKAEKRINGQWQVIDVPDRYVALSRLPEAQVPFHEKLPSWHSQEAFTNYLGANSGTFKKSRSVLGLFNEDEWIDEGRYRLNGHYRVSIKTKNANENLKEMRAEAIIRQAYFAGK</sequence>
<dbReference type="EMBL" id="JACIUV010000001">
    <property type="protein sequence ID" value="MBB1115532.1"/>
    <property type="molecule type" value="Genomic_DNA"/>
</dbReference>
<proteinExistence type="predicted"/>
<reference evidence="2 3" key="1">
    <citation type="submission" date="2020-08" db="EMBL/GenBank/DDBJ databases">
        <title>Stenotrophomonas sp. W1S232.</title>
        <authorList>
            <person name="Deng Y."/>
        </authorList>
    </citation>
    <scope>NUCLEOTIDE SEQUENCE [LARGE SCALE GENOMIC DNA]</scope>
    <source>
        <strain evidence="2 3">W1S232</strain>
    </source>
</reference>